<sequence length="136" mass="14368">MPTPGPPPIGRHLRTTVEVGGALTNPQGRGPRAAGDDEPWTTCGERRERMTARRFHGDAAARREGRRSPEWHGGTGSADPERVSARGEGPHGFRCVSAFGHGAPLPGSGLDLRQGGLSGQVRAGRAVTEHPVSREP</sequence>
<feature type="compositionally biased region" description="Basic and acidic residues" evidence="1">
    <location>
        <begin position="44"/>
        <end position="70"/>
    </location>
</feature>
<feature type="region of interest" description="Disordered" evidence="1">
    <location>
        <begin position="20"/>
        <end position="92"/>
    </location>
</feature>
<comment type="caution">
    <text evidence="2">The sequence shown here is derived from an EMBL/GenBank/DDBJ whole genome shotgun (WGS) entry which is preliminary data.</text>
</comment>
<feature type="region of interest" description="Disordered" evidence="1">
    <location>
        <begin position="106"/>
        <end position="136"/>
    </location>
</feature>
<organism evidence="2 3">
    <name type="scientific">Actinorhabdospora filicis</name>
    <dbReference type="NCBI Taxonomy" id="1785913"/>
    <lineage>
        <taxon>Bacteria</taxon>
        <taxon>Bacillati</taxon>
        <taxon>Actinomycetota</taxon>
        <taxon>Actinomycetes</taxon>
        <taxon>Micromonosporales</taxon>
        <taxon>Micromonosporaceae</taxon>
        <taxon>Actinorhabdospora</taxon>
    </lineage>
</organism>
<dbReference type="Proteomes" id="UP001165079">
    <property type="component" value="Unassembled WGS sequence"/>
</dbReference>
<feature type="compositionally biased region" description="Basic and acidic residues" evidence="1">
    <location>
        <begin position="127"/>
        <end position="136"/>
    </location>
</feature>
<protein>
    <submittedName>
        <fullName evidence="2">Uncharacterized protein</fullName>
    </submittedName>
</protein>
<evidence type="ECO:0000256" key="1">
    <source>
        <dbReference type="SAM" id="MobiDB-lite"/>
    </source>
</evidence>
<evidence type="ECO:0000313" key="3">
    <source>
        <dbReference type="Proteomes" id="UP001165079"/>
    </source>
</evidence>
<evidence type="ECO:0000313" key="2">
    <source>
        <dbReference type="EMBL" id="GLZ77442.1"/>
    </source>
</evidence>
<name>A0A9W6SK59_9ACTN</name>
<dbReference type="EMBL" id="BSTX01000001">
    <property type="protein sequence ID" value="GLZ77442.1"/>
    <property type="molecule type" value="Genomic_DNA"/>
</dbReference>
<gene>
    <name evidence="2" type="ORF">Afil01_22490</name>
</gene>
<keyword evidence="3" id="KW-1185">Reference proteome</keyword>
<reference evidence="2" key="1">
    <citation type="submission" date="2023-03" db="EMBL/GenBank/DDBJ databases">
        <title>Actinorhabdospora filicis NBRC 111898.</title>
        <authorList>
            <person name="Ichikawa N."/>
            <person name="Sato H."/>
            <person name="Tonouchi N."/>
        </authorList>
    </citation>
    <scope>NUCLEOTIDE SEQUENCE</scope>
    <source>
        <strain evidence="2">NBRC 111898</strain>
    </source>
</reference>
<feature type="compositionally biased region" description="Basic and acidic residues" evidence="1">
    <location>
        <begin position="79"/>
        <end position="91"/>
    </location>
</feature>
<accession>A0A9W6SK59</accession>
<proteinExistence type="predicted"/>
<dbReference type="AlphaFoldDB" id="A0A9W6SK59"/>